<evidence type="ECO:0000256" key="2">
    <source>
        <dbReference type="ARBA" id="ARBA00008873"/>
    </source>
</evidence>
<evidence type="ECO:0000256" key="8">
    <source>
        <dbReference type="ARBA" id="ARBA00023136"/>
    </source>
</evidence>
<keyword evidence="4 9" id="KW-0812">Transmembrane</keyword>
<dbReference type="Gene3D" id="1.20.1510.10">
    <property type="entry name" value="Cation efflux protein transmembrane domain"/>
    <property type="match status" value="1"/>
</dbReference>
<comment type="similarity">
    <text evidence="2">Belongs to the cation diffusion facilitator (CDF) transporter (TC 2.A.4) family. SLC30A subfamily.</text>
</comment>
<keyword evidence="6 9" id="KW-1133">Transmembrane helix</keyword>
<dbReference type="PANTHER" id="PTHR11562:SF17">
    <property type="entry name" value="RE54080P-RELATED"/>
    <property type="match status" value="1"/>
</dbReference>
<feature type="transmembrane region" description="Helical" evidence="9">
    <location>
        <begin position="50"/>
        <end position="67"/>
    </location>
</feature>
<dbReference type="InterPro" id="IPR027469">
    <property type="entry name" value="Cation_efflux_TMD_sf"/>
</dbReference>
<evidence type="ECO:0000256" key="1">
    <source>
        <dbReference type="ARBA" id="ARBA00004141"/>
    </source>
</evidence>
<evidence type="ECO:0000259" key="11">
    <source>
        <dbReference type="Pfam" id="PF16916"/>
    </source>
</evidence>
<dbReference type="GO" id="GO:0005385">
    <property type="term" value="F:zinc ion transmembrane transporter activity"/>
    <property type="evidence" value="ECO:0007669"/>
    <property type="project" value="TreeGrafter"/>
</dbReference>
<dbReference type="InterPro" id="IPR058533">
    <property type="entry name" value="Cation_efflux_TM"/>
</dbReference>
<keyword evidence="8 9" id="KW-0472">Membrane</keyword>
<dbReference type="InterPro" id="IPR050681">
    <property type="entry name" value="CDF/SLC30A"/>
</dbReference>
<dbReference type="Pfam" id="PF16916">
    <property type="entry name" value="ZT_dimer"/>
    <property type="match status" value="1"/>
</dbReference>
<evidence type="ECO:0000256" key="9">
    <source>
        <dbReference type="SAM" id="Phobius"/>
    </source>
</evidence>
<feature type="domain" description="Cation efflux protein transmembrane" evidence="10">
    <location>
        <begin position="17"/>
        <end position="208"/>
    </location>
</feature>
<organism evidence="12 13">
    <name type="scientific">Cupriavidus oxalaticus</name>
    <dbReference type="NCBI Taxonomy" id="96344"/>
    <lineage>
        <taxon>Bacteria</taxon>
        <taxon>Pseudomonadati</taxon>
        <taxon>Pseudomonadota</taxon>
        <taxon>Betaproteobacteria</taxon>
        <taxon>Burkholderiales</taxon>
        <taxon>Burkholderiaceae</taxon>
        <taxon>Cupriavidus</taxon>
    </lineage>
</organism>
<keyword evidence="5" id="KW-0862">Zinc</keyword>
<dbReference type="InterPro" id="IPR036837">
    <property type="entry name" value="Cation_efflux_CTD_sf"/>
</dbReference>
<reference evidence="12 13" key="1">
    <citation type="submission" date="2018-09" db="EMBL/GenBank/DDBJ databases">
        <title>Complete genome sequence of Cupriavidus oxalaticus T2, a bacterium capable of phenol tolerance and degradation.</title>
        <authorList>
            <person name="Yan J."/>
        </authorList>
    </citation>
    <scope>NUCLEOTIDE SEQUENCE [LARGE SCALE GENOMIC DNA]</scope>
    <source>
        <strain evidence="12 13">T2</strain>
        <plasmid evidence="12 13">unnamed1</plasmid>
    </source>
</reference>
<keyword evidence="12" id="KW-0614">Plasmid</keyword>
<keyword evidence="5" id="KW-0864">Zinc transport</keyword>
<feature type="transmembrane region" description="Helical" evidence="9">
    <location>
        <begin position="155"/>
        <end position="176"/>
    </location>
</feature>
<gene>
    <name evidence="12" type="ORF">D2917_31125</name>
</gene>
<protein>
    <submittedName>
        <fullName evidence="12">Cation transporter</fullName>
    </submittedName>
</protein>
<dbReference type="PANTHER" id="PTHR11562">
    <property type="entry name" value="CATION EFFLUX PROTEIN/ ZINC TRANSPORTER"/>
    <property type="match status" value="1"/>
</dbReference>
<dbReference type="Proteomes" id="UP000325743">
    <property type="component" value="Plasmid unnamed1"/>
</dbReference>
<dbReference type="NCBIfam" id="TIGR01297">
    <property type="entry name" value="CDF"/>
    <property type="match status" value="1"/>
</dbReference>
<dbReference type="InterPro" id="IPR027470">
    <property type="entry name" value="Cation_efflux_CTD"/>
</dbReference>
<proteinExistence type="inferred from homology"/>
<feature type="domain" description="Cation efflux protein cytoplasmic" evidence="11">
    <location>
        <begin position="212"/>
        <end position="286"/>
    </location>
</feature>
<accession>A0A5P3VRT7</accession>
<name>A0A5P3VRT7_9BURK</name>
<geneLocation type="plasmid" evidence="12">
    <name>unnamed1</name>
</geneLocation>
<dbReference type="RefSeq" id="WP_151072977.1">
    <property type="nucleotide sequence ID" value="NZ_CP032520.1"/>
</dbReference>
<dbReference type="SUPFAM" id="SSF161111">
    <property type="entry name" value="Cation efflux protein transmembrane domain-like"/>
    <property type="match status" value="1"/>
</dbReference>
<dbReference type="AlphaFoldDB" id="A0A5P3VRT7"/>
<evidence type="ECO:0000256" key="5">
    <source>
        <dbReference type="ARBA" id="ARBA00022906"/>
    </source>
</evidence>
<dbReference type="InterPro" id="IPR002524">
    <property type="entry name" value="Cation_efflux"/>
</dbReference>
<feature type="transmembrane region" description="Helical" evidence="9">
    <location>
        <begin position="20"/>
        <end position="44"/>
    </location>
</feature>
<dbReference type="EMBL" id="CP032520">
    <property type="protein sequence ID" value="QEZ48738.1"/>
    <property type="molecule type" value="Genomic_DNA"/>
</dbReference>
<sequence length="316" mass="34055">MGAGHSHDQTGGNERSLKIALALTGTFLIAEVVGGVLTNSLALISDAAHMFTDVVALAIALAAIAIGKRPADKKRTFGYYRFEILAAAFNALLLFGVAIYILYEAYVRLKSPPSIESMGMLWVAILGLIVNLVSMRMLSARQGASLNIRGAYLEVWSDLLGSIGVIVGAIIIRFTGWGWVDSAIAVLIGLWVLPRTWILLKSSLNILLEGVPEGIELTRLEARLKQVSGVTGFHDLHVWALTTGKASLSVHIVNDPALNPEVEMLPAIRAMLAEDFDIHHVTIQFELTPCAQAASQEHVGFWRGVHGASSNLQGDN</sequence>
<evidence type="ECO:0000256" key="7">
    <source>
        <dbReference type="ARBA" id="ARBA00023065"/>
    </source>
</evidence>
<evidence type="ECO:0000259" key="10">
    <source>
        <dbReference type="Pfam" id="PF01545"/>
    </source>
</evidence>
<feature type="transmembrane region" description="Helical" evidence="9">
    <location>
        <begin position="115"/>
        <end position="134"/>
    </location>
</feature>
<dbReference type="SUPFAM" id="SSF160240">
    <property type="entry name" value="Cation efflux protein cytoplasmic domain-like"/>
    <property type="match status" value="1"/>
</dbReference>
<comment type="subcellular location">
    <subcellularLocation>
        <location evidence="1">Membrane</location>
        <topology evidence="1">Multi-pass membrane protein</topology>
    </subcellularLocation>
</comment>
<evidence type="ECO:0000313" key="13">
    <source>
        <dbReference type="Proteomes" id="UP000325743"/>
    </source>
</evidence>
<keyword evidence="3" id="KW-0813">Transport</keyword>
<feature type="transmembrane region" description="Helical" evidence="9">
    <location>
        <begin position="182"/>
        <end position="200"/>
    </location>
</feature>
<dbReference type="GO" id="GO:0005886">
    <property type="term" value="C:plasma membrane"/>
    <property type="evidence" value="ECO:0007669"/>
    <property type="project" value="TreeGrafter"/>
</dbReference>
<evidence type="ECO:0000313" key="12">
    <source>
        <dbReference type="EMBL" id="QEZ48738.1"/>
    </source>
</evidence>
<evidence type="ECO:0000256" key="3">
    <source>
        <dbReference type="ARBA" id="ARBA00022448"/>
    </source>
</evidence>
<feature type="transmembrane region" description="Helical" evidence="9">
    <location>
        <begin position="79"/>
        <end position="103"/>
    </location>
</feature>
<keyword evidence="7" id="KW-0406">Ion transport</keyword>
<dbReference type="Pfam" id="PF01545">
    <property type="entry name" value="Cation_efflux"/>
    <property type="match status" value="1"/>
</dbReference>
<evidence type="ECO:0000256" key="6">
    <source>
        <dbReference type="ARBA" id="ARBA00022989"/>
    </source>
</evidence>
<evidence type="ECO:0000256" key="4">
    <source>
        <dbReference type="ARBA" id="ARBA00022692"/>
    </source>
</evidence>